<reference evidence="1 2" key="1">
    <citation type="submission" date="2020-04" db="EMBL/GenBank/DDBJ databases">
        <authorList>
            <person name="De Canck E."/>
        </authorList>
    </citation>
    <scope>NUCLEOTIDE SEQUENCE [LARGE SCALE GENOMIC DNA]</scope>
    <source>
        <strain evidence="1 2">LMG 29542</strain>
    </source>
</reference>
<evidence type="ECO:0000313" key="1">
    <source>
        <dbReference type="EMBL" id="CAB3758623.1"/>
    </source>
</evidence>
<sequence>MAGSGCGALAGFGALAALAALADLPGFAVRLIELVVSIDESTLAKQKKRHAGNGGNVVLCPALTESPGGFVLLHPAIHRPASAAIATRVLKGRVRMITSS</sequence>
<dbReference type="Proteomes" id="UP000494363">
    <property type="component" value="Unassembled WGS sequence"/>
</dbReference>
<keyword evidence="2" id="KW-1185">Reference proteome</keyword>
<dbReference type="AlphaFoldDB" id="A0A6J5DXA4"/>
<proteinExistence type="predicted"/>
<evidence type="ECO:0000313" key="2">
    <source>
        <dbReference type="Proteomes" id="UP000494363"/>
    </source>
</evidence>
<dbReference type="EMBL" id="CADIKH010000014">
    <property type="protein sequence ID" value="CAB3758623.1"/>
    <property type="molecule type" value="Genomic_DNA"/>
</dbReference>
<name>A0A6J5DXA4_9BURK</name>
<accession>A0A6J5DXA4</accession>
<gene>
    <name evidence="1" type="ORF">LMG29542_03389</name>
</gene>
<protein>
    <submittedName>
        <fullName evidence="1">Uncharacterized protein</fullName>
    </submittedName>
</protein>
<organism evidence="1 2">
    <name type="scientific">Paraburkholderia humisilvae</name>
    <dbReference type="NCBI Taxonomy" id="627669"/>
    <lineage>
        <taxon>Bacteria</taxon>
        <taxon>Pseudomonadati</taxon>
        <taxon>Pseudomonadota</taxon>
        <taxon>Betaproteobacteria</taxon>
        <taxon>Burkholderiales</taxon>
        <taxon>Burkholderiaceae</taxon>
        <taxon>Paraburkholderia</taxon>
    </lineage>
</organism>